<name>A0ACB7SLX1_HYAAI</name>
<gene>
    <name evidence="1" type="ORF">HPB50_002489</name>
</gene>
<accession>A0ACB7SLX1</accession>
<dbReference type="EMBL" id="CM023483">
    <property type="protein sequence ID" value="KAH6934956.1"/>
    <property type="molecule type" value="Genomic_DNA"/>
</dbReference>
<organism evidence="1 2">
    <name type="scientific">Hyalomma asiaticum</name>
    <name type="common">Tick</name>
    <dbReference type="NCBI Taxonomy" id="266040"/>
    <lineage>
        <taxon>Eukaryota</taxon>
        <taxon>Metazoa</taxon>
        <taxon>Ecdysozoa</taxon>
        <taxon>Arthropoda</taxon>
        <taxon>Chelicerata</taxon>
        <taxon>Arachnida</taxon>
        <taxon>Acari</taxon>
        <taxon>Parasitiformes</taxon>
        <taxon>Ixodida</taxon>
        <taxon>Ixodoidea</taxon>
        <taxon>Ixodidae</taxon>
        <taxon>Hyalomminae</taxon>
        <taxon>Hyalomma</taxon>
    </lineage>
</organism>
<dbReference type="Proteomes" id="UP000821845">
    <property type="component" value="Chromosome 3"/>
</dbReference>
<comment type="caution">
    <text evidence="1">The sequence shown here is derived from an EMBL/GenBank/DDBJ whole genome shotgun (WGS) entry which is preliminary data.</text>
</comment>
<proteinExistence type="predicted"/>
<keyword evidence="2" id="KW-1185">Reference proteome</keyword>
<evidence type="ECO:0000313" key="2">
    <source>
        <dbReference type="Proteomes" id="UP000821845"/>
    </source>
</evidence>
<evidence type="ECO:0000313" key="1">
    <source>
        <dbReference type="EMBL" id="KAH6934956.1"/>
    </source>
</evidence>
<protein>
    <submittedName>
        <fullName evidence="1">Uncharacterized protein</fullName>
    </submittedName>
</protein>
<reference evidence="1" key="1">
    <citation type="submission" date="2020-05" db="EMBL/GenBank/DDBJ databases">
        <title>Large-scale comparative analyses of tick genomes elucidate their genetic diversity and vector capacities.</title>
        <authorList>
            <person name="Jia N."/>
            <person name="Wang J."/>
            <person name="Shi W."/>
            <person name="Du L."/>
            <person name="Sun Y."/>
            <person name="Zhan W."/>
            <person name="Jiang J."/>
            <person name="Wang Q."/>
            <person name="Zhang B."/>
            <person name="Ji P."/>
            <person name="Sakyi L.B."/>
            <person name="Cui X."/>
            <person name="Yuan T."/>
            <person name="Jiang B."/>
            <person name="Yang W."/>
            <person name="Lam T.T.-Y."/>
            <person name="Chang Q."/>
            <person name="Ding S."/>
            <person name="Wang X."/>
            <person name="Zhu J."/>
            <person name="Ruan X."/>
            <person name="Zhao L."/>
            <person name="Wei J."/>
            <person name="Que T."/>
            <person name="Du C."/>
            <person name="Cheng J."/>
            <person name="Dai P."/>
            <person name="Han X."/>
            <person name="Huang E."/>
            <person name="Gao Y."/>
            <person name="Liu J."/>
            <person name="Shao H."/>
            <person name="Ye R."/>
            <person name="Li L."/>
            <person name="Wei W."/>
            <person name="Wang X."/>
            <person name="Wang C."/>
            <person name="Yang T."/>
            <person name="Huo Q."/>
            <person name="Li W."/>
            <person name="Guo W."/>
            <person name="Chen H."/>
            <person name="Zhou L."/>
            <person name="Ni X."/>
            <person name="Tian J."/>
            <person name="Zhou Y."/>
            <person name="Sheng Y."/>
            <person name="Liu T."/>
            <person name="Pan Y."/>
            <person name="Xia L."/>
            <person name="Li J."/>
            <person name="Zhao F."/>
            <person name="Cao W."/>
        </authorList>
    </citation>
    <scope>NUCLEOTIDE SEQUENCE</scope>
    <source>
        <strain evidence="1">Hyas-2018</strain>
    </source>
</reference>
<sequence length="808" mass="90419">MVLALYCRFVVLAPFTDQRALRSSRRTAQSRTVETEATATRAFLRCFPGVLCTTRTLAASPFGTVCSRFEARVSKEIKRKKVGRAVAAAIELETRIALPNFAASLRRNAETETPVALTSMRSGNFSVFCVKNPLSDTLFGLDWIRKSPGNKQHPPSAASTSVPGLTPRRIGGCWAHWPGSVSIDMDARQESSMPLQGRRLVPNHQESGADANEMDVQVSSHQDSSSTESESVTVAERRDGRPWTEDGWQRVLSRRQKKNQVKKQRTASQVTDCSNPSSSQPKRGSQVKHGRRPRRRRPLPPLPREDIKVVLRPHEGLVVKDLLGYEISAAVIDDCRRHFDGSSFMLRVHPGSNIIIVSTPHEHVAKDLRELNHLTIRGRVHSFNSYVADPEDVLRGVVHGIPPGTSQADLMAYLRVRTQGVTIERARMLGSTKTAIITFTGKTLPRCVYFMGAEAVCYPHKPTKQACKVCHSKGHRTDVCPTPDANVCPTCGAREPTQGHKCTPKCAICGEDHITGDKLCKKKLKNVPPRKSRAVRPDKTHHPRWYSSDRDSSAELRSRSRSRSRAFSRDRTPSAAGKHHKQQKQQQLQQPKEPAQQIVPLKNKTQETTCQPNNPEYQKIIAEHKKLALENKQLRNQIKEERLEFQKIISSLEAKLEARINALETHDRATRTIAKTVVTTPSVAQTATNNLSEPFREGARVSQLQMGPQLQGLQDLIRELHSHQQRVASELKEQLQQQMHEILSESKKHLAIEIQQQRQYVNESLAGMQRAMNKRVSVTPASSPLPKDRRVTEDADASNKSSSQHGAK</sequence>